<sequence length="107" mass="11169">MPQVLFVAASVSFVVNALFGASVKAGWVNSAPFHWVHTALYICTFALTAAAVSTVFWGGGVAGWFLLPALVPLALLPYVRARSWGHVALALSVAPFLALGLSVSLVS</sequence>
<keyword evidence="1" id="KW-0472">Membrane</keyword>
<protein>
    <submittedName>
        <fullName evidence="2">Uncharacterized protein</fullName>
    </submittedName>
</protein>
<name>A0A917EV47_9MICO</name>
<proteinExistence type="predicted"/>
<comment type="caution">
    <text evidence="2">The sequence shown here is derived from an EMBL/GenBank/DDBJ whole genome shotgun (WGS) entry which is preliminary data.</text>
</comment>
<keyword evidence="1" id="KW-0812">Transmembrane</keyword>
<feature type="transmembrane region" description="Helical" evidence="1">
    <location>
        <begin position="36"/>
        <end position="57"/>
    </location>
</feature>
<dbReference type="AlphaFoldDB" id="A0A917EV47"/>
<organism evidence="2 3">
    <name type="scientific">Subtercola lobariae</name>
    <dbReference type="NCBI Taxonomy" id="1588641"/>
    <lineage>
        <taxon>Bacteria</taxon>
        <taxon>Bacillati</taxon>
        <taxon>Actinomycetota</taxon>
        <taxon>Actinomycetes</taxon>
        <taxon>Micrococcales</taxon>
        <taxon>Microbacteriaceae</taxon>
        <taxon>Subtercola</taxon>
    </lineage>
</organism>
<keyword evidence="1" id="KW-1133">Transmembrane helix</keyword>
<keyword evidence="3" id="KW-1185">Reference proteome</keyword>
<dbReference type="RefSeq" id="WP_188675490.1">
    <property type="nucleotide sequence ID" value="NZ_BMGP01000002.1"/>
</dbReference>
<evidence type="ECO:0000313" key="3">
    <source>
        <dbReference type="Proteomes" id="UP000598775"/>
    </source>
</evidence>
<evidence type="ECO:0000256" key="1">
    <source>
        <dbReference type="SAM" id="Phobius"/>
    </source>
</evidence>
<dbReference type="EMBL" id="BMGP01000002">
    <property type="protein sequence ID" value="GGF20758.1"/>
    <property type="molecule type" value="Genomic_DNA"/>
</dbReference>
<evidence type="ECO:0000313" key="2">
    <source>
        <dbReference type="EMBL" id="GGF20758.1"/>
    </source>
</evidence>
<gene>
    <name evidence="2" type="ORF">GCM10011399_13010</name>
</gene>
<feature type="transmembrane region" description="Helical" evidence="1">
    <location>
        <begin position="64"/>
        <end position="81"/>
    </location>
</feature>
<accession>A0A917EV47</accession>
<feature type="transmembrane region" description="Helical" evidence="1">
    <location>
        <begin position="87"/>
        <end position="106"/>
    </location>
</feature>
<dbReference type="Proteomes" id="UP000598775">
    <property type="component" value="Unassembled WGS sequence"/>
</dbReference>
<reference evidence="2 3" key="1">
    <citation type="journal article" date="2014" name="Int. J. Syst. Evol. Microbiol.">
        <title>Complete genome sequence of Corynebacterium casei LMG S-19264T (=DSM 44701T), isolated from a smear-ripened cheese.</title>
        <authorList>
            <consortium name="US DOE Joint Genome Institute (JGI-PGF)"/>
            <person name="Walter F."/>
            <person name="Albersmeier A."/>
            <person name="Kalinowski J."/>
            <person name="Ruckert C."/>
        </authorList>
    </citation>
    <scope>NUCLEOTIDE SEQUENCE [LARGE SCALE GENOMIC DNA]</scope>
    <source>
        <strain evidence="2 3">CGMCC 1.12976</strain>
    </source>
</reference>